<keyword evidence="2" id="KW-1185">Reference proteome</keyword>
<accession>A0A6H5GZ67</accession>
<evidence type="ECO:0000313" key="2">
    <source>
        <dbReference type="Proteomes" id="UP000479000"/>
    </source>
</evidence>
<sequence>MYSRLTHVALNKTLMHALKRNLLRKCIYKTSFRDCDRLHLDHTICQGRILHLLSTVLIWCKRQSARRQCQLGTGKQACARSPDTRNWCHTVIGSDDTDRRIFLRSKSYPWGSLIVEDSR</sequence>
<dbReference type="AlphaFoldDB" id="A0A6H5GZ67"/>
<reference evidence="1 2" key="1">
    <citation type="submission" date="2020-02" db="EMBL/GenBank/DDBJ databases">
        <authorList>
            <person name="Ferguson B K."/>
        </authorList>
    </citation>
    <scope>NUCLEOTIDE SEQUENCE [LARGE SCALE GENOMIC DNA]</scope>
</reference>
<evidence type="ECO:0000313" key="1">
    <source>
        <dbReference type="EMBL" id="CAB0010006.1"/>
    </source>
</evidence>
<dbReference type="Proteomes" id="UP000479000">
    <property type="component" value="Unassembled WGS sequence"/>
</dbReference>
<organism evidence="1 2">
    <name type="scientific">Nesidiocoris tenuis</name>
    <dbReference type="NCBI Taxonomy" id="355587"/>
    <lineage>
        <taxon>Eukaryota</taxon>
        <taxon>Metazoa</taxon>
        <taxon>Ecdysozoa</taxon>
        <taxon>Arthropoda</taxon>
        <taxon>Hexapoda</taxon>
        <taxon>Insecta</taxon>
        <taxon>Pterygota</taxon>
        <taxon>Neoptera</taxon>
        <taxon>Paraneoptera</taxon>
        <taxon>Hemiptera</taxon>
        <taxon>Heteroptera</taxon>
        <taxon>Panheteroptera</taxon>
        <taxon>Cimicomorpha</taxon>
        <taxon>Miridae</taxon>
        <taxon>Dicyphina</taxon>
        <taxon>Nesidiocoris</taxon>
    </lineage>
</organism>
<dbReference type="EMBL" id="CADCXU010022568">
    <property type="protein sequence ID" value="CAB0010006.1"/>
    <property type="molecule type" value="Genomic_DNA"/>
</dbReference>
<protein>
    <submittedName>
        <fullName evidence="1">Uncharacterized protein</fullName>
    </submittedName>
</protein>
<proteinExistence type="predicted"/>
<gene>
    <name evidence="1" type="ORF">NTEN_LOCUS15071</name>
</gene>
<name>A0A6H5GZ67_9HEMI</name>